<dbReference type="EMBL" id="CAJVPP010004818">
    <property type="protein sequence ID" value="CAG8655892.1"/>
    <property type="molecule type" value="Genomic_DNA"/>
</dbReference>
<dbReference type="Proteomes" id="UP000789375">
    <property type="component" value="Unassembled WGS sequence"/>
</dbReference>
<proteinExistence type="predicted"/>
<evidence type="ECO:0000313" key="3">
    <source>
        <dbReference type="Proteomes" id="UP000789375"/>
    </source>
</evidence>
<feature type="non-terminal residue" evidence="2">
    <location>
        <position position="1"/>
    </location>
</feature>
<accession>A0A9N9DYL5</accession>
<comment type="caution">
    <text evidence="2">The sequence shown here is derived from an EMBL/GenBank/DDBJ whole genome shotgun (WGS) entry which is preliminary data.</text>
</comment>
<feature type="compositionally biased region" description="Acidic residues" evidence="1">
    <location>
        <begin position="19"/>
        <end position="33"/>
    </location>
</feature>
<name>A0A9N9DYL5_FUNMO</name>
<reference evidence="2" key="1">
    <citation type="submission" date="2021-06" db="EMBL/GenBank/DDBJ databases">
        <authorList>
            <person name="Kallberg Y."/>
            <person name="Tangrot J."/>
            <person name="Rosling A."/>
        </authorList>
    </citation>
    <scope>NUCLEOTIDE SEQUENCE</scope>
    <source>
        <strain evidence="2">87-6 pot B 2015</strain>
    </source>
</reference>
<keyword evidence="3" id="KW-1185">Reference proteome</keyword>
<sequence>DSLTQNTSIDLPDVIDTSNDNDQETEPDTSDENNDNKSDSSEVNSKEYQDDNDIKGISFSGFNASENVYGNDNAPEVPIIDYNKDSNWIVL</sequence>
<evidence type="ECO:0000256" key="1">
    <source>
        <dbReference type="SAM" id="MobiDB-lite"/>
    </source>
</evidence>
<feature type="compositionally biased region" description="Basic and acidic residues" evidence="1">
    <location>
        <begin position="34"/>
        <end position="54"/>
    </location>
</feature>
<protein>
    <submittedName>
        <fullName evidence="2">14415_t:CDS:1</fullName>
    </submittedName>
</protein>
<dbReference type="AlphaFoldDB" id="A0A9N9DYL5"/>
<evidence type="ECO:0000313" key="2">
    <source>
        <dbReference type="EMBL" id="CAG8655892.1"/>
    </source>
</evidence>
<organism evidence="2 3">
    <name type="scientific">Funneliformis mosseae</name>
    <name type="common">Endomycorrhizal fungus</name>
    <name type="synonym">Glomus mosseae</name>
    <dbReference type="NCBI Taxonomy" id="27381"/>
    <lineage>
        <taxon>Eukaryota</taxon>
        <taxon>Fungi</taxon>
        <taxon>Fungi incertae sedis</taxon>
        <taxon>Mucoromycota</taxon>
        <taxon>Glomeromycotina</taxon>
        <taxon>Glomeromycetes</taxon>
        <taxon>Glomerales</taxon>
        <taxon>Glomeraceae</taxon>
        <taxon>Funneliformis</taxon>
    </lineage>
</organism>
<gene>
    <name evidence="2" type="ORF">FMOSSE_LOCUS11700</name>
</gene>
<feature type="region of interest" description="Disordered" evidence="1">
    <location>
        <begin position="1"/>
        <end position="63"/>
    </location>
</feature>